<dbReference type="Proteomes" id="UP000813824">
    <property type="component" value="Unassembled WGS sequence"/>
</dbReference>
<dbReference type="Gene3D" id="2.60.120.260">
    <property type="entry name" value="Galactose-binding domain-like"/>
    <property type="match status" value="1"/>
</dbReference>
<dbReference type="AlphaFoldDB" id="A0A8K0UMF9"/>
<organism evidence="1 2">
    <name type="scientific">Cristinia sonorae</name>
    <dbReference type="NCBI Taxonomy" id="1940300"/>
    <lineage>
        <taxon>Eukaryota</taxon>
        <taxon>Fungi</taxon>
        <taxon>Dikarya</taxon>
        <taxon>Basidiomycota</taxon>
        <taxon>Agaricomycotina</taxon>
        <taxon>Agaricomycetes</taxon>
        <taxon>Agaricomycetidae</taxon>
        <taxon>Agaricales</taxon>
        <taxon>Pleurotineae</taxon>
        <taxon>Stephanosporaceae</taxon>
        <taxon>Cristinia</taxon>
    </lineage>
</organism>
<gene>
    <name evidence="1" type="ORF">BXZ70DRAFT_179232</name>
</gene>
<accession>A0A8K0UMF9</accession>
<dbReference type="OrthoDB" id="2576334at2759"/>
<protein>
    <submittedName>
        <fullName evidence="1">Uncharacterized protein</fullName>
    </submittedName>
</protein>
<name>A0A8K0UMF9_9AGAR</name>
<proteinExistence type="predicted"/>
<sequence length="353" mass="37814">MDPLPYNVTISSQTGTIQYLPIRAGDAALGWNVTYSLGTKDTGYGNLQGIGVDVHQTTHDGATMQFSWIGTAVYLYGHASGASYTLDVDGEQTSSSSVNIPQGGVLGSRTGLNYGNHTLTLTNHGIGQLAFQYAELTVGMGYPGTSIQNNTILAVDTDPVSYNPTPNPFFTYHPEYNHWGIQDAKSQLLPSGILVPVPLQMLTPTLGEAMSFTVNQTSAFFLYGSSNNNRDAKTVTITPFSDPSKARTTIVNDYSSLLDFFQIIYWEAGLDRDESYNVQLIQTGIPPGNPSGSPNFGFYSLVTVDGGSALSSQTSGTGDQHQSSTKLRTGLIVGFRSCTPINCDWRGVLGLAT</sequence>
<evidence type="ECO:0000313" key="2">
    <source>
        <dbReference type="Proteomes" id="UP000813824"/>
    </source>
</evidence>
<dbReference type="EMBL" id="JAEVFJ010000016">
    <property type="protein sequence ID" value="KAH8100264.1"/>
    <property type="molecule type" value="Genomic_DNA"/>
</dbReference>
<keyword evidence="2" id="KW-1185">Reference proteome</keyword>
<reference evidence="1" key="1">
    <citation type="journal article" date="2021" name="New Phytol.">
        <title>Evolutionary innovations through gain and loss of genes in the ectomycorrhizal Boletales.</title>
        <authorList>
            <person name="Wu G."/>
            <person name="Miyauchi S."/>
            <person name="Morin E."/>
            <person name="Kuo A."/>
            <person name="Drula E."/>
            <person name="Varga T."/>
            <person name="Kohler A."/>
            <person name="Feng B."/>
            <person name="Cao Y."/>
            <person name="Lipzen A."/>
            <person name="Daum C."/>
            <person name="Hundley H."/>
            <person name="Pangilinan J."/>
            <person name="Johnson J."/>
            <person name="Barry K."/>
            <person name="LaButti K."/>
            <person name="Ng V."/>
            <person name="Ahrendt S."/>
            <person name="Min B."/>
            <person name="Choi I.G."/>
            <person name="Park H."/>
            <person name="Plett J.M."/>
            <person name="Magnuson J."/>
            <person name="Spatafora J.W."/>
            <person name="Nagy L.G."/>
            <person name="Henrissat B."/>
            <person name="Grigoriev I.V."/>
            <person name="Yang Z.L."/>
            <person name="Xu J."/>
            <person name="Martin F.M."/>
        </authorList>
    </citation>
    <scope>NUCLEOTIDE SEQUENCE</scope>
    <source>
        <strain evidence="1">KKN 215</strain>
    </source>
</reference>
<comment type="caution">
    <text evidence="1">The sequence shown here is derived from an EMBL/GenBank/DDBJ whole genome shotgun (WGS) entry which is preliminary data.</text>
</comment>
<evidence type="ECO:0000313" key="1">
    <source>
        <dbReference type="EMBL" id="KAH8100264.1"/>
    </source>
</evidence>